<keyword evidence="5" id="KW-1185">Reference proteome</keyword>
<keyword evidence="2" id="KW-0479">Metal-binding</keyword>
<evidence type="ECO:0000313" key="5">
    <source>
        <dbReference type="Proteomes" id="UP000229757"/>
    </source>
</evidence>
<keyword evidence="1" id="KW-0533">Nickel</keyword>
<gene>
    <name evidence="4" type="primary">hypA</name>
    <name evidence="4" type="ORF">REIFOR_00624</name>
</gene>
<name>A0A2K8KM61_9GAMM</name>
<dbReference type="InterPro" id="IPR000688">
    <property type="entry name" value="HypA/HybF"/>
</dbReference>
<sequence length="124" mass="13217">MHELSLCQALVTLVRERVGPRPITQLRRITVAIGSLAGVDADAFAFAFGAIRDQALHTACQLELVSVAAMAVCDNCGRRGAIVYASAGCVRCGHWPLVLEPGGDDIYLSDLQFIDSGCDINSIQ</sequence>
<dbReference type="AlphaFoldDB" id="A0A2K8KM61"/>
<dbReference type="Gene3D" id="3.30.2320.80">
    <property type="match status" value="1"/>
</dbReference>
<dbReference type="PANTHER" id="PTHR34535:SF3">
    <property type="entry name" value="HYDROGENASE MATURATION FACTOR HYPA"/>
    <property type="match status" value="1"/>
</dbReference>
<dbReference type="GO" id="GO:0008270">
    <property type="term" value="F:zinc ion binding"/>
    <property type="evidence" value="ECO:0007669"/>
    <property type="project" value="TreeGrafter"/>
</dbReference>
<evidence type="ECO:0000313" key="4">
    <source>
        <dbReference type="EMBL" id="ATX75792.1"/>
    </source>
</evidence>
<dbReference type="GO" id="GO:0051604">
    <property type="term" value="P:protein maturation"/>
    <property type="evidence" value="ECO:0007669"/>
    <property type="project" value="InterPro"/>
</dbReference>
<dbReference type="PANTHER" id="PTHR34535">
    <property type="entry name" value="HYDROGENASE MATURATION FACTOR HYPA"/>
    <property type="match status" value="1"/>
</dbReference>
<protein>
    <submittedName>
        <fullName evidence="4">[NiFe] hydrogenase nickel incorporation protein HypA</fullName>
    </submittedName>
</protein>
<evidence type="ECO:0000256" key="3">
    <source>
        <dbReference type="ARBA" id="ARBA00022833"/>
    </source>
</evidence>
<accession>A0A2K8KM61</accession>
<dbReference type="RefSeq" id="WP_100256176.1">
    <property type="nucleotide sequence ID" value="NZ_CP011797.1"/>
</dbReference>
<reference evidence="4 5" key="1">
    <citation type="journal article" date="2017" name="Environ. Microbiol.">
        <title>Genomic and physiological analyses of 'Reinekea forsetii' reveal a versatile opportunistic lifestyle during spring algae blooms.</title>
        <authorList>
            <person name="Avci B."/>
            <person name="Hahnke R.L."/>
            <person name="Chafee M."/>
            <person name="Fischer T."/>
            <person name="Gruber-Vodicka H."/>
            <person name="Tegetmeyer H.E."/>
            <person name="Harder J."/>
            <person name="Fuchs B.M."/>
            <person name="Amann R.I."/>
            <person name="Teeling H."/>
        </authorList>
    </citation>
    <scope>NUCLEOTIDE SEQUENCE [LARGE SCALE GENOMIC DNA]</scope>
    <source>
        <strain evidence="4 5">Hel1_31_D35</strain>
    </source>
</reference>
<dbReference type="EMBL" id="CP011797">
    <property type="protein sequence ID" value="ATX75792.1"/>
    <property type="molecule type" value="Genomic_DNA"/>
</dbReference>
<evidence type="ECO:0000256" key="2">
    <source>
        <dbReference type="ARBA" id="ARBA00022723"/>
    </source>
</evidence>
<dbReference type="PIRSF" id="PIRSF004761">
    <property type="entry name" value="Hydrgn_mat_HypA"/>
    <property type="match status" value="1"/>
</dbReference>
<evidence type="ECO:0000256" key="1">
    <source>
        <dbReference type="ARBA" id="ARBA00022596"/>
    </source>
</evidence>
<dbReference type="Pfam" id="PF01155">
    <property type="entry name" value="HypA"/>
    <property type="match status" value="1"/>
</dbReference>
<dbReference type="GO" id="GO:0016151">
    <property type="term" value="F:nickel cation binding"/>
    <property type="evidence" value="ECO:0007669"/>
    <property type="project" value="InterPro"/>
</dbReference>
<organism evidence="4 5">
    <name type="scientific">Reinekea forsetii</name>
    <dbReference type="NCBI Taxonomy" id="1336806"/>
    <lineage>
        <taxon>Bacteria</taxon>
        <taxon>Pseudomonadati</taxon>
        <taxon>Pseudomonadota</taxon>
        <taxon>Gammaproteobacteria</taxon>
        <taxon>Oceanospirillales</taxon>
        <taxon>Saccharospirillaceae</taxon>
        <taxon>Reinekea</taxon>
    </lineage>
</organism>
<dbReference type="OrthoDB" id="288014at2"/>
<dbReference type="Proteomes" id="UP000229757">
    <property type="component" value="Chromosome"/>
</dbReference>
<dbReference type="KEGG" id="rfo:REIFOR_00624"/>
<keyword evidence="3" id="KW-0862">Zinc</keyword>
<proteinExistence type="predicted"/>